<organism evidence="2 3">
    <name type="scientific">Senna tora</name>
    <dbReference type="NCBI Taxonomy" id="362788"/>
    <lineage>
        <taxon>Eukaryota</taxon>
        <taxon>Viridiplantae</taxon>
        <taxon>Streptophyta</taxon>
        <taxon>Embryophyta</taxon>
        <taxon>Tracheophyta</taxon>
        <taxon>Spermatophyta</taxon>
        <taxon>Magnoliopsida</taxon>
        <taxon>eudicotyledons</taxon>
        <taxon>Gunneridae</taxon>
        <taxon>Pentapetalae</taxon>
        <taxon>rosids</taxon>
        <taxon>fabids</taxon>
        <taxon>Fabales</taxon>
        <taxon>Fabaceae</taxon>
        <taxon>Caesalpinioideae</taxon>
        <taxon>Cassia clade</taxon>
        <taxon>Senna</taxon>
    </lineage>
</organism>
<feature type="compositionally biased region" description="Basic residues" evidence="1">
    <location>
        <begin position="1"/>
        <end position="12"/>
    </location>
</feature>
<evidence type="ECO:0000256" key="1">
    <source>
        <dbReference type="SAM" id="MobiDB-lite"/>
    </source>
</evidence>
<comment type="caution">
    <text evidence="2">The sequence shown here is derived from an EMBL/GenBank/DDBJ whole genome shotgun (WGS) entry which is preliminary data.</text>
</comment>
<accession>A0A834WYJ2</accession>
<reference evidence="2" key="1">
    <citation type="submission" date="2020-09" db="EMBL/GenBank/DDBJ databases">
        <title>Genome-Enabled Discovery of Anthraquinone Biosynthesis in Senna tora.</title>
        <authorList>
            <person name="Kang S.-H."/>
            <person name="Pandey R.P."/>
            <person name="Lee C.-M."/>
            <person name="Sim J.-S."/>
            <person name="Jeong J.-T."/>
            <person name="Choi B.-S."/>
            <person name="Jung M."/>
            <person name="Ginzburg D."/>
            <person name="Zhao K."/>
            <person name="Won S.Y."/>
            <person name="Oh T.-J."/>
            <person name="Yu Y."/>
            <person name="Kim N.-H."/>
            <person name="Lee O.R."/>
            <person name="Lee T.-H."/>
            <person name="Bashyal P."/>
            <person name="Kim T.-S."/>
            <person name="Lee W.-H."/>
            <person name="Kawkins C."/>
            <person name="Kim C.-K."/>
            <person name="Kim J.S."/>
            <person name="Ahn B.O."/>
            <person name="Rhee S.Y."/>
            <person name="Sohng J.K."/>
        </authorList>
    </citation>
    <scope>NUCLEOTIDE SEQUENCE</scope>
    <source>
        <tissue evidence="2">Leaf</tissue>
    </source>
</reference>
<evidence type="ECO:0000313" key="2">
    <source>
        <dbReference type="EMBL" id="KAF7834816.1"/>
    </source>
</evidence>
<evidence type="ECO:0000313" key="3">
    <source>
        <dbReference type="Proteomes" id="UP000634136"/>
    </source>
</evidence>
<proteinExistence type="predicted"/>
<feature type="region of interest" description="Disordered" evidence="1">
    <location>
        <begin position="1"/>
        <end position="23"/>
    </location>
</feature>
<sequence length="23" mass="2747">MERQKSRARSRATRPGFRPKDSE</sequence>
<dbReference type="AlphaFoldDB" id="A0A834WYJ2"/>
<protein>
    <submittedName>
        <fullName evidence="2">Uncharacterized protein</fullName>
    </submittedName>
</protein>
<name>A0A834WYJ2_9FABA</name>
<dbReference type="Proteomes" id="UP000634136">
    <property type="component" value="Unassembled WGS sequence"/>
</dbReference>
<dbReference type="EMBL" id="JAAIUW010000004">
    <property type="protein sequence ID" value="KAF7834816.1"/>
    <property type="molecule type" value="Genomic_DNA"/>
</dbReference>
<keyword evidence="3" id="KW-1185">Reference proteome</keyword>
<gene>
    <name evidence="2" type="ORF">G2W53_009675</name>
</gene>